<comment type="caution">
    <text evidence="7">The sequence shown here is derived from an EMBL/GenBank/DDBJ whole genome shotgun (WGS) entry which is preliminary data.</text>
</comment>
<keyword evidence="2" id="KW-0805">Transcription regulation</keyword>
<dbReference type="Gene3D" id="1.10.1740.10">
    <property type="match status" value="1"/>
</dbReference>
<organism evidence="7 8">
    <name type="scientific">Occultella gossypii</name>
    <dbReference type="NCBI Taxonomy" id="2800820"/>
    <lineage>
        <taxon>Bacteria</taxon>
        <taxon>Bacillati</taxon>
        <taxon>Actinomycetota</taxon>
        <taxon>Actinomycetes</taxon>
        <taxon>Micrococcales</taxon>
        <taxon>Ruaniaceae</taxon>
        <taxon>Occultella</taxon>
    </lineage>
</organism>
<dbReference type="InterPro" id="IPR007627">
    <property type="entry name" value="RNA_pol_sigma70_r2"/>
</dbReference>
<evidence type="ECO:0000256" key="2">
    <source>
        <dbReference type="ARBA" id="ARBA00023015"/>
    </source>
</evidence>
<evidence type="ECO:0000313" key="7">
    <source>
        <dbReference type="EMBL" id="MBZ2198861.1"/>
    </source>
</evidence>
<evidence type="ECO:0000256" key="1">
    <source>
        <dbReference type="ARBA" id="ARBA00010641"/>
    </source>
</evidence>
<accession>A0ABS7SES3</accession>
<dbReference type="PANTHER" id="PTHR43133:SF25">
    <property type="entry name" value="RNA POLYMERASE SIGMA FACTOR RFAY-RELATED"/>
    <property type="match status" value="1"/>
</dbReference>
<dbReference type="InterPro" id="IPR014284">
    <property type="entry name" value="RNA_pol_sigma-70_dom"/>
</dbReference>
<dbReference type="SUPFAM" id="SSF88946">
    <property type="entry name" value="Sigma2 domain of RNA polymerase sigma factors"/>
    <property type="match status" value="1"/>
</dbReference>
<dbReference type="EMBL" id="JAGSHT010000022">
    <property type="protein sequence ID" value="MBZ2198861.1"/>
    <property type="molecule type" value="Genomic_DNA"/>
</dbReference>
<evidence type="ECO:0000313" key="8">
    <source>
        <dbReference type="Proteomes" id="UP000826651"/>
    </source>
</evidence>
<evidence type="ECO:0000256" key="4">
    <source>
        <dbReference type="ARBA" id="ARBA00023163"/>
    </source>
</evidence>
<dbReference type="CDD" id="cd06171">
    <property type="entry name" value="Sigma70_r4"/>
    <property type="match status" value="1"/>
</dbReference>
<feature type="domain" description="RNA polymerase sigma factor 70 region 4 type 2" evidence="6">
    <location>
        <begin position="126"/>
        <end position="172"/>
    </location>
</feature>
<dbReference type="InterPro" id="IPR013325">
    <property type="entry name" value="RNA_pol_sigma_r2"/>
</dbReference>
<dbReference type="Pfam" id="PF08281">
    <property type="entry name" value="Sigma70_r4_2"/>
    <property type="match status" value="1"/>
</dbReference>
<keyword evidence="8" id="KW-1185">Reference proteome</keyword>
<gene>
    <name evidence="7" type="ORF">KCQ71_22125</name>
</gene>
<dbReference type="InterPro" id="IPR039425">
    <property type="entry name" value="RNA_pol_sigma-70-like"/>
</dbReference>
<evidence type="ECO:0000256" key="3">
    <source>
        <dbReference type="ARBA" id="ARBA00023082"/>
    </source>
</evidence>
<dbReference type="SUPFAM" id="SSF88659">
    <property type="entry name" value="Sigma3 and sigma4 domains of RNA polymerase sigma factors"/>
    <property type="match status" value="1"/>
</dbReference>
<dbReference type="InterPro" id="IPR036388">
    <property type="entry name" value="WH-like_DNA-bd_sf"/>
</dbReference>
<name>A0ABS7SES3_9MICO</name>
<dbReference type="Pfam" id="PF04542">
    <property type="entry name" value="Sigma70_r2"/>
    <property type="match status" value="1"/>
</dbReference>
<sequence length="190" mass="20640">MGMNDIKGIGTDPDAFERFYRAHVRAVEGFVARRVGDPHSAADLTAEIFLAAIESAAGYDPTRGTPVGWLYGIARNVVAQWARSSARERRAISRISGRALLDGDGLRRVEERLDAELGARQVYVGMARLSDDERAVLELVALDGLTVADAARVLGVQPVTARVRLHRARRTLRAFVTSESPGSALKEVTS</sequence>
<dbReference type="InterPro" id="IPR013249">
    <property type="entry name" value="RNA_pol_sigma70_r4_t2"/>
</dbReference>
<keyword evidence="4" id="KW-0804">Transcription</keyword>
<evidence type="ECO:0000259" key="5">
    <source>
        <dbReference type="Pfam" id="PF04542"/>
    </source>
</evidence>
<feature type="domain" description="RNA polymerase sigma-70 region 2" evidence="5">
    <location>
        <begin position="19"/>
        <end position="87"/>
    </location>
</feature>
<reference evidence="7 8" key="1">
    <citation type="submission" date="2021-04" db="EMBL/GenBank/DDBJ databases">
        <title>Ruania sp. nov., isolated from sandy soil of mangrove forest.</title>
        <authorList>
            <person name="Ge X."/>
            <person name="Huang R."/>
            <person name="Liu W."/>
        </authorList>
    </citation>
    <scope>NUCLEOTIDE SEQUENCE [LARGE SCALE GENOMIC DNA]</scope>
    <source>
        <strain evidence="7 8">N2-46</strain>
    </source>
</reference>
<evidence type="ECO:0000259" key="6">
    <source>
        <dbReference type="Pfam" id="PF08281"/>
    </source>
</evidence>
<dbReference type="Proteomes" id="UP000826651">
    <property type="component" value="Unassembled WGS sequence"/>
</dbReference>
<protein>
    <submittedName>
        <fullName evidence="7">RNA polymerase sigma factor</fullName>
    </submittedName>
</protein>
<keyword evidence="3" id="KW-0731">Sigma factor</keyword>
<dbReference type="Gene3D" id="1.10.10.10">
    <property type="entry name" value="Winged helix-like DNA-binding domain superfamily/Winged helix DNA-binding domain"/>
    <property type="match status" value="1"/>
</dbReference>
<dbReference type="PANTHER" id="PTHR43133">
    <property type="entry name" value="RNA POLYMERASE ECF-TYPE SIGMA FACTO"/>
    <property type="match status" value="1"/>
</dbReference>
<dbReference type="InterPro" id="IPR013324">
    <property type="entry name" value="RNA_pol_sigma_r3/r4-like"/>
</dbReference>
<proteinExistence type="inferred from homology"/>
<comment type="similarity">
    <text evidence="1">Belongs to the sigma-70 factor family. ECF subfamily.</text>
</comment>
<dbReference type="NCBIfam" id="TIGR02937">
    <property type="entry name" value="sigma70-ECF"/>
    <property type="match status" value="1"/>
</dbReference>